<sequence>MDVTREELCTEEAKTIARWHSRIERMTDDLIKEGYRVSNVLGIMAKEQAKAEEEIKEYENDFALGGFCLNRKTAFGEGYK</sequence>
<comment type="caution">
    <text evidence="1">The sequence shown here is derived from an EMBL/GenBank/DDBJ whole genome shotgun (WGS) entry which is preliminary data.</text>
</comment>
<accession>A0A0F0CNY2</accession>
<protein>
    <submittedName>
        <fullName evidence="1">Uncharacterized protein</fullName>
    </submittedName>
</protein>
<keyword evidence="2" id="KW-1185">Reference proteome</keyword>
<gene>
    <name evidence="1" type="ORF">OMAG_001081</name>
</gene>
<organism evidence="1 2">
    <name type="scientific">Candidatus Omnitrophus magneticus</name>
    <dbReference type="NCBI Taxonomy" id="1609969"/>
    <lineage>
        <taxon>Bacteria</taxon>
        <taxon>Pseudomonadati</taxon>
        <taxon>Candidatus Omnitrophota</taxon>
        <taxon>Candidatus Omnitrophus</taxon>
    </lineage>
</organism>
<proteinExistence type="predicted"/>
<dbReference type="EMBL" id="JYNY01000225">
    <property type="protein sequence ID" value="KJJ85053.1"/>
    <property type="molecule type" value="Genomic_DNA"/>
</dbReference>
<evidence type="ECO:0000313" key="2">
    <source>
        <dbReference type="Proteomes" id="UP000033428"/>
    </source>
</evidence>
<dbReference type="Proteomes" id="UP000033428">
    <property type="component" value="Unassembled WGS sequence"/>
</dbReference>
<reference evidence="1 2" key="1">
    <citation type="submission" date="2015-02" db="EMBL/GenBank/DDBJ databases">
        <title>Single-cell genomics of uncultivated deep-branching MTB reveals a conserved set of magnetosome genes.</title>
        <authorList>
            <person name="Kolinko S."/>
            <person name="Richter M."/>
            <person name="Glockner F.O."/>
            <person name="Brachmann A."/>
            <person name="Schuler D."/>
        </authorList>
    </citation>
    <scope>NUCLEOTIDE SEQUENCE [LARGE SCALE GENOMIC DNA]</scope>
    <source>
        <strain evidence="1">SKK-01</strain>
    </source>
</reference>
<evidence type="ECO:0000313" key="1">
    <source>
        <dbReference type="EMBL" id="KJJ85053.1"/>
    </source>
</evidence>
<dbReference type="AlphaFoldDB" id="A0A0F0CNY2"/>
<name>A0A0F0CNY2_9BACT</name>